<keyword evidence="3" id="KW-1185">Reference proteome</keyword>
<feature type="domain" description="Type 9 secretion system plug protein N-terminal" evidence="1">
    <location>
        <begin position="41"/>
        <end position="163"/>
    </location>
</feature>
<dbReference type="STRING" id="1071918.SAMN05421544_11646"/>
<evidence type="ECO:0000259" key="1">
    <source>
        <dbReference type="Pfam" id="PF17116"/>
    </source>
</evidence>
<dbReference type="EMBL" id="FNAS01000016">
    <property type="protein sequence ID" value="SDE64633.1"/>
    <property type="molecule type" value="Genomic_DNA"/>
</dbReference>
<evidence type="ECO:0000313" key="3">
    <source>
        <dbReference type="Proteomes" id="UP000198517"/>
    </source>
</evidence>
<dbReference type="Pfam" id="PF17116">
    <property type="entry name" value="T9SS_plug_1st"/>
    <property type="match status" value="1"/>
</dbReference>
<reference evidence="2 3" key="1">
    <citation type="submission" date="2016-10" db="EMBL/GenBank/DDBJ databases">
        <authorList>
            <person name="de Groot N.N."/>
        </authorList>
    </citation>
    <scope>NUCLEOTIDE SEQUENCE [LARGE SCALE GENOMIC DNA]</scope>
    <source>
        <strain evidence="2 3">DSM 24015</strain>
    </source>
</reference>
<proteinExistence type="predicted"/>
<dbReference type="AlphaFoldDB" id="A0A1G7ELL0"/>
<accession>A0A1G7ELL0</accession>
<sequence>MQNYVFLVNYHQSKKMFIFVSMKRLHLLSLLIGCFLFGQNIHSIQLFNPKTNDETPIIGFNDNLILSFDDFDNGNTSYRYTIKHFDRNWQDDELFFTEYASGNLNALINNYQYSFNTLQKYTHYTLSFPNKDMMPKISGNYEIIVYKDSPSRPIFTRRFCITENNAQVALNISRYSSSKQPNLNQRIQVQAIGNIDNNLNSITLSVIQNNNWNLGIFGQKPSGNMGNKIVFQQFSLAFPGNNEFYYFDNKNITQPFDMVAKAETIDNVNYTYLYPVSAYPLNYQYQPDTDGAFYFRRNDLGQERNADTEGDYSWVYFSLDSEKMDKDIYVLGGFNNYTADKRNQMHYDEDRHQYIAKIYLKQGFYSYLLVTKEGNSPLNYNEINGNFWETENLYQAFIYYHPFGQNYDALIGYGELRNPVR</sequence>
<protein>
    <recommendedName>
        <fullName evidence="1">Type 9 secretion system plug protein N-terminal domain-containing protein</fullName>
    </recommendedName>
</protein>
<dbReference type="InterPro" id="IPR031345">
    <property type="entry name" value="T9SS_Plug_N"/>
</dbReference>
<evidence type="ECO:0000313" key="2">
    <source>
        <dbReference type="EMBL" id="SDE64633.1"/>
    </source>
</evidence>
<gene>
    <name evidence="2" type="ORF">SAMN05421544_11646</name>
</gene>
<organism evidence="2 3">
    <name type="scientific">Riemerella columbipharyngis</name>
    <dbReference type="NCBI Taxonomy" id="1071918"/>
    <lineage>
        <taxon>Bacteria</taxon>
        <taxon>Pseudomonadati</taxon>
        <taxon>Bacteroidota</taxon>
        <taxon>Flavobacteriia</taxon>
        <taxon>Flavobacteriales</taxon>
        <taxon>Weeksellaceae</taxon>
        <taxon>Riemerella</taxon>
    </lineage>
</organism>
<dbReference type="Proteomes" id="UP000198517">
    <property type="component" value="Unassembled WGS sequence"/>
</dbReference>
<name>A0A1G7ELL0_9FLAO</name>